<feature type="chain" id="PRO_5042891950" evidence="1">
    <location>
        <begin position="23"/>
        <end position="505"/>
    </location>
</feature>
<accession>A0AAN7TTR4</accession>
<evidence type="ECO:0000313" key="3">
    <source>
        <dbReference type="Proteomes" id="UP001310890"/>
    </source>
</evidence>
<proteinExistence type="predicted"/>
<reference evidence="2" key="1">
    <citation type="submission" date="2023-08" db="EMBL/GenBank/DDBJ databases">
        <title>Black Yeasts Isolated from many extreme environments.</title>
        <authorList>
            <person name="Coleine C."/>
            <person name="Stajich J.E."/>
            <person name="Selbmann L."/>
        </authorList>
    </citation>
    <scope>NUCLEOTIDE SEQUENCE</scope>
    <source>
        <strain evidence="2">CCFEE 5401</strain>
    </source>
</reference>
<protein>
    <submittedName>
        <fullName evidence="2">Uncharacterized protein</fullName>
    </submittedName>
</protein>
<organism evidence="2 3">
    <name type="scientific">Meristemomyces frigidus</name>
    <dbReference type="NCBI Taxonomy" id="1508187"/>
    <lineage>
        <taxon>Eukaryota</taxon>
        <taxon>Fungi</taxon>
        <taxon>Dikarya</taxon>
        <taxon>Ascomycota</taxon>
        <taxon>Pezizomycotina</taxon>
        <taxon>Dothideomycetes</taxon>
        <taxon>Dothideomycetidae</taxon>
        <taxon>Mycosphaerellales</taxon>
        <taxon>Teratosphaeriaceae</taxon>
        <taxon>Meristemomyces</taxon>
    </lineage>
</organism>
<name>A0AAN7TTR4_9PEZI</name>
<sequence length="505" mass="55469">MTGRHTSRRLLAASTIFSLTWAQKPYQPGYPNYDPTGELEPPTSSPSPMLFVQIEPRHSIYDSSEQYGEFIVDASLSYIHGQPWNNMTPSDVGGSATSPVGVLEFDIRLEDSELYYLPARNNGSTVKIDNLYGGLVVANNVTNYNFVDILPFGFYTSCGGYLNYSFANDSASKDYGFNAINPVCSFLDDDVFYWMDQLNLWCQHDMRGVFNTGLNTTQLIEAIPPVKDRSTLLSWYTAQEPEAWQYALNFTSIAYNILKQMDPYYPTALVLNCDNYYFGEYSVGADYIMEDAYPVGINATYSKWGTACNDTYGDCGCDDCIGELQDVGNRLDAFFDYQLWPDDTQKPLWAVLQACSGAGYWARDPTPEKTWAMVILSFNHGAKGFMSWTFPASETPESAHGAMSKVATTSPVADSLIGAKPVRVTVPGHELLDVAYRSLSGTVMVVGVANLDYADSSAAMPIPIPMGLGGISSQSWGSVDWQVANSTLSVVGLTGLNTSVVILCA</sequence>
<evidence type="ECO:0000313" key="2">
    <source>
        <dbReference type="EMBL" id="KAK5115292.1"/>
    </source>
</evidence>
<dbReference type="Proteomes" id="UP001310890">
    <property type="component" value="Unassembled WGS sequence"/>
</dbReference>
<feature type="signal peptide" evidence="1">
    <location>
        <begin position="1"/>
        <end position="22"/>
    </location>
</feature>
<evidence type="ECO:0000256" key="1">
    <source>
        <dbReference type="SAM" id="SignalP"/>
    </source>
</evidence>
<dbReference type="EMBL" id="JAVRRL010000013">
    <property type="protein sequence ID" value="KAK5115292.1"/>
    <property type="molecule type" value="Genomic_DNA"/>
</dbReference>
<comment type="caution">
    <text evidence="2">The sequence shown here is derived from an EMBL/GenBank/DDBJ whole genome shotgun (WGS) entry which is preliminary data.</text>
</comment>
<keyword evidence="1" id="KW-0732">Signal</keyword>
<dbReference type="AlphaFoldDB" id="A0AAN7TTR4"/>
<gene>
    <name evidence="2" type="ORF">LTR62_001492</name>
</gene>